<evidence type="ECO:0008006" key="3">
    <source>
        <dbReference type="Google" id="ProtNLM"/>
    </source>
</evidence>
<protein>
    <recommendedName>
        <fullName evidence="3">Nuclease HARBI1</fullName>
    </recommendedName>
</protein>
<dbReference type="Proteomes" id="UP001152888">
    <property type="component" value="Unassembled WGS sequence"/>
</dbReference>
<dbReference type="EMBL" id="CAKOFQ010006842">
    <property type="protein sequence ID" value="CAH1975998.1"/>
    <property type="molecule type" value="Genomic_DNA"/>
</dbReference>
<accession>A0A9P0KKR6</accession>
<evidence type="ECO:0000313" key="2">
    <source>
        <dbReference type="Proteomes" id="UP001152888"/>
    </source>
</evidence>
<gene>
    <name evidence="1" type="ORF">ACAOBT_LOCUS11891</name>
</gene>
<keyword evidence="2" id="KW-1185">Reference proteome</keyword>
<dbReference type="OrthoDB" id="6769959at2759"/>
<name>A0A9P0KKR6_ACAOB</name>
<sequence length="169" mass="19697">MEVIEFIEDLDHYDDDDEHIRRPRVLRDRTDYFEQYDEMDFFRRFRMNKNTALFVLDQIEHQLAYADYRNAAIAPINQLLIALRFYATGCHLTSVADYGGVSSSSSCRIVKKVSHALASLLQRFVKFPTTNEERNKVKHDFFLIAGFPNVLGSIDCTHIKIQSPDKLMT</sequence>
<dbReference type="AlphaFoldDB" id="A0A9P0KKR6"/>
<reference evidence="1" key="1">
    <citation type="submission" date="2022-03" db="EMBL/GenBank/DDBJ databases">
        <authorList>
            <person name="Sayadi A."/>
        </authorList>
    </citation>
    <scope>NUCLEOTIDE SEQUENCE</scope>
</reference>
<comment type="caution">
    <text evidence="1">The sequence shown here is derived from an EMBL/GenBank/DDBJ whole genome shotgun (WGS) entry which is preliminary data.</text>
</comment>
<proteinExistence type="predicted"/>
<evidence type="ECO:0000313" key="1">
    <source>
        <dbReference type="EMBL" id="CAH1975998.1"/>
    </source>
</evidence>
<organism evidence="1 2">
    <name type="scientific">Acanthoscelides obtectus</name>
    <name type="common">Bean weevil</name>
    <name type="synonym">Bruchus obtectus</name>
    <dbReference type="NCBI Taxonomy" id="200917"/>
    <lineage>
        <taxon>Eukaryota</taxon>
        <taxon>Metazoa</taxon>
        <taxon>Ecdysozoa</taxon>
        <taxon>Arthropoda</taxon>
        <taxon>Hexapoda</taxon>
        <taxon>Insecta</taxon>
        <taxon>Pterygota</taxon>
        <taxon>Neoptera</taxon>
        <taxon>Endopterygota</taxon>
        <taxon>Coleoptera</taxon>
        <taxon>Polyphaga</taxon>
        <taxon>Cucujiformia</taxon>
        <taxon>Chrysomeloidea</taxon>
        <taxon>Chrysomelidae</taxon>
        <taxon>Bruchinae</taxon>
        <taxon>Bruchini</taxon>
        <taxon>Acanthoscelides</taxon>
    </lineage>
</organism>